<proteinExistence type="predicted"/>
<keyword evidence="5" id="KW-1185">Reference proteome</keyword>
<dbReference type="Proteomes" id="UP000298653">
    <property type="component" value="Chromosome"/>
</dbReference>
<organism evidence="4 5">
    <name type="scientific">Anaerostipes rhamnosivorans</name>
    <dbReference type="NCBI Taxonomy" id="1229621"/>
    <lineage>
        <taxon>Bacteria</taxon>
        <taxon>Bacillati</taxon>
        <taxon>Bacillota</taxon>
        <taxon>Clostridia</taxon>
        <taxon>Lachnospirales</taxon>
        <taxon>Lachnospiraceae</taxon>
        <taxon>Anaerostipes</taxon>
    </lineage>
</organism>
<dbReference type="NCBIfam" id="TIGR00167">
    <property type="entry name" value="cbbA"/>
    <property type="match status" value="1"/>
</dbReference>
<evidence type="ECO:0000313" key="5">
    <source>
        <dbReference type="Proteomes" id="UP000298653"/>
    </source>
</evidence>
<feature type="binding site" evidence="3">
    <location>
        <position position="130"/>
    </location>
    <ligand>
        <name>Zn(2+)</name>
        <dbReference type="ChEBI" id="CHEBI:29105"/>
        <label>2</label>
    </ligand>
</feature>
<name>A0A4P8IMA7_9FIRM</name>
<gene>
    <name evidence="4" type="ORF">AR1Y2_2855</name>
</gene>
<reference evidence="4 5" key="1">
    <citation type="submission" date="2019-05" db="EMBL/GenBank/DDBJ databases">
        <title>Complete genome sequencing of Anaerostipes rhamnosivorans.</title>
        <authorList>
            <person name="Bui T.P.N."/>
            <person name="de Vos W.M."/>
        </authorList>
    </citation>
    <scope>NUCLEOTIDE SEQUENCE [LARGE SCALE GENOMIC DNA]</scope>
    <source>
        <strain evidence="4 5">1y2</strain>
    </source>
</reference>
<feature type="active site" description="Proton donor" evidence="1">
    <location>
        <position position="78"/>
    </location>
</feature>
<dbReference type="InterPro" id="IPR013785">
    <property type="entry name" value="Aldolase_TIM"/>
</dbReference>
<keyword evidence="3" id="KW-0479">Metal-binding</keyword>
<dbReference type="SUPFAM" id="SSF51569">
    <property type="entry name" value="Aldolase"/>
    <property type="match status" value="1"/>
</dbReference>
<sequence length="294" mass="32072">MLVTMKELLCRAKEGGYAVAAANVFTGRTVEACFKAAAERKAPVIIACTPYVQMEELALAARMYERKYPQVPAALHLDHGKEYEDVQRALRCGFTSVMLDKSTLPYKENVKAVREAVRAAHAVGVTVEAELGHVGKGAEYEETRDSGLTRKEEAKGFVEETGVDALAVAVGTSHGVYKGRPHLNFELLNELSREVPVPLVLHGGSNTGEDKLKKAVDLGIQKINLSTDLSTEYLKGVKKFEETNDPLFDESGALVYTGNRTVYANQALSKGAEAYQEILEKYIRVFGSEGKALG</sequence>
<dbReference type="PIRSF" id="PIRSF001359">
    <property type="entry name" value="F_bP_aldolase_II"/>
    <property type="match status" value="1"/>
</dbReference>
<dbReference type="AlphaFoldDB" id="A0A4P8IMA7"/>
<dbReference type="PANTHER" id="PTHR30304:SF0">
    <property type="entry name" value="D-TAGATOSE-1,6-BISPHOSPHATE ALDOLASE SUBUNIT GATY-RELATED"/>
    <property type="match status" value="1"/>
</dbReference>
<protein>
    <submittedName>
        <fullName evidence="4">Fructose-bisphosphate aldolase class II</fullName>
        <ecNumber evidence="4">4.1.2.13</ecNumber>
    </submittedName>
</protein>
<feature type="binding site" evidence="2">
    <location>
        <position position="175"/>
    </location>
    <ligand>
        <name>dihydroxyacetone phosphate</name>
        <dbReference type="ChEBI" id="CHEBI:57642"/>
    </ligand>
</feature>
<dbReference type="KEGG" id="arf:AR1Y2_2855"/>
<evidence type="ECO:0000256" key="2">
    <source>
        <dbReference type="PIRSR" id="PIRSR001359-2"/>
    </source>
</evidence>
<dbReference type="InterPro" id="IPR050246">
    <property type="entry name" value="Class_II_FBP_aldolase"/>
</dbReference>
<dbReference type="EC" id="4.1.2.13" evidence="4"/>
<evidence type="ECO:0000256" key="1">
    <source>
        <dbReference type="PIRSR" id="PIRSR001359-1"/>
    </source>
</evidence>
<dbReference type="InterPro" id="IPR000771">
    <property type="entry name" value="FBA_II"/>
</dbReference>
<dbReference type="GO" id="GO:0005975">
    <property type="term" value="P:carbohydrate metabolic process"/>
    <property type="evidence" value="ECO:0007669"/>
    <property type="project" value="InterPro"/>
</dbReference>
<dbReference type="EMBL" id="CP040058">
    <property type="protein sequence ID" value="QCP36309.1"/>
    <property type="molecule type" value="Genomic_DNA"/>
</dbReference>
<dbReference type="GO" id="GO:0004332">
    <property type="term" value="F:fructose-bisphosphate aldolase activity"/>
    <property type="evidence" value="ECO:0007669"/>
    <property type="project" value="UniProtKB-EC"/>
</dbReference>
<keyword evidence="3" id="KW-0862">Zinc</keyword>
<feature type="binding site" evidence="3">
    <location>
        <position position="100"/>
    </location>
    <ligand>
        <name>Zn(2+)</name>
        <dbReference type="ChEBI" id="CHEBI:29105"/>
        <label>2</label>
    </ligand>
</feature>
<evidence type="ECO:0000256" key="3">
    <source>
        <dbReference type="PIRSR" id="PIRSR001359-3"/>
    </source>
</evidence>
<accession>A0A4P8IMA7</accession>
<evidence type="ECO:0000313" key="4">
    <source>
        <dbReference type="EMBL" id="QCP36309.1"/>
    </source>
</evidence>
<dbReference type="Pfam" id="PF01116">
    <property type="entry name" value="F_bP_aldolase"/>
    <property type="match status" value="1"/>
</dbReference>
<keyword evidence="4" id="KW-0456">Lyase</keyword>
<dbReference type="Gene3D" id="3.20.20.70">
    <property type="entry name" value="Aldolase class I"/>
    <property type="match status" value="1"/>
</dbReference>
<feature type="binding site" evidence="3">
    <location>
        <position position="79"/>
    </location>
    <ligand>
        <name>Zn(2+)</name>
        <dbReference type="ChEBI" id="CHEBI:29105"/>
        <label>1</label>
        <note>catalytic</note>
    </ligand>
</feature>
<feature type="binding site" evidence="3">
    <location>
        <position position="202"/>
    </location>
    <ligand>
        <name>Zn(2+)</name>
        <dbReference type="ChEBI" id="CHEBI:29105"/>
        <label>1</label>
        <note>catalytic</note>
    </ligand>
</feature>
<feature type="binding site" evidence="2">
    <location>
        <begin position="224"/>
        <end position="227"/>
    </location>
    <ligand>
        <name>dihydroxyacetone phosphate</name>
        <dbReference type="ChEBI" id="CHEBI:57642"/>
    </ligand>
</feature>
<dbReference type="RefSeq" id="WP_175403666.1">
    <property type="nucleotide sequence ID" value="NZ_CP040058.1"/>
</dbReference>
<dbReference type="GO" id="GO:0008270">
    <property type="term" value="F:zinc ion binding"/>
    <property type="evidence" value="ECO:0007669"/>
    <property type="project" value="InterPro"/>
</dbReference>
<feature type="binding site" evidence="2">
    <location>
        <begin position="203"/>
        <end position="205"/>
    </location>
    <ligand>
        <name>dihydroxyacetone phosphate</name>
        <dbReference type="ChEBI" id="CHEBI:57642"/>
    </ligand>
</feature>
<dbReference type="CDD" id="cd00947">
    <property type="entry name" value="TBP_aldolase_IIB"/>
    <property type="match status" value="1"/>
</dbReference>
<comment type="cofactor">
    <cofactor evidence="3">
        <name>Zn(2+)</name>
        <dbReference type="ChEBI" id="CHEBI:29105"/>
    </cofactor>
    <text evidence="3">Binds 2 Zn(2+) ions per subunit. One is catalytic and the other provides a structural contribution.</text>
</comment>
<dbReference type="PANTHER" id="PTHR30304">
    <property type="entry name" value="D-TAGATOSE-1,6-BISPHOSPHATE ALDOLASE"/>
    <property type="match status" value="1"/>
</dbReference>
<feature type="binding site" evidence="3">
    <location>
        <position position="174"/>
    </location>
    <ligand>
        <name>Zn(2+)</name>
        <dbReference type="ChEBI" id="CHEBI:29105"/>
        <label>1</label>
        <note>catalytic</note>
    </ligand>
</feature>